<keyword evidence="2" id="KW-1185">Reference proteome</keyword>
<dbReference type="EMBL" id="REGN01004249">
    <property type="protein sequence ID" value="RNA18393.1"/>
    <property type="molecule type" value="Genomic_DNA"/>
</dbReference>
<reference evidence="1 2" key="1">
    <citation type="journal article" date="2018" name="Sci. Rep.">
        <title>Genomic signatures of local adaptation to the degree of environmental predictability in rotifers.</title>
        <authorList>
            <person name="Franch-Gras L."/>
            <person name="Hahn C."/>
            <person name="Garcia-Roger E.M."/>
            <person name="Carmona M.J."/>
            <person name="Serra M."/>
            <person name="Gomez A."/>
        </authorList>
    </citation>
    <scope>NUCLEOTIDE SEQUENCE [LARGE SCALE GENOMIC DNA]</scope>
    <source>
        <strain evidence="1">HYR1</strain>
    </source>
</reference>
<proteinExistence type="predicted"/>
<gene>
    <name evidence="1" type="ORF">BpHYR1_000523</name>
</gene>
<sequence length="111" mass="13564">MESQAKSKESFLVGITSRRTNSLLSKWLQNKTINLSVDEFINFVIILLNKYCHNKFYLKLVQKFVLNNIFDKFLIREKIEFFILNFRNKFHLLIFEKQEYLELKLDFYQNQ</sequence>
<protein>
    <submittedName>
        <fullName evidence="1">Uncharacterized protein</fullName>
    </submittedName>
</protein>
<name>A0A3M7R464_BRAPC</name>
<organism evidence="1 2">
    <name type="scientific">Brachionus plicatilis</name>
    <name type="common">Marine rotifer</name>
    <name type="synonym">Brachionus muelleri</name>
    <dbReference type="NCBI Taxonomy" id="10195"/>
    <lineage>
        <taxon>Eukaryota</taxon>
        <taxon>Metazoa</taxon>
        <taxon>Spiralia</taxon>
        <taxon>Gnathifera</taxon>
        <taxon>Rotifera</taxon>
        <taxon>Eurotatoria</taxon>
        <taxon>Monogononta</taxon>
        <taxon>Pseudotrocha</taxon>
        <taxon>Ploima</taxon>
        <taxon>Brachionidae</taxon>
        <taxon>Brachionus</taxon>
    </lineage>
</organism>
<accession>A0A3M7R464</accession>
<dbReference type="Proteomes" id="UP000276133">
    <property type="component" value="Unassembled WGS sequence"/>
</dbReference>
<comment type="caution">
    <text evidence="1">The sequence shown here is derived from an EMBL/GenBank/DDBJ whole genome shotgun (WGS) entry which is preliminary data.</text>
</comment>
<evidence type="ECO:0000313" key="2">
    <source>
        <dbReference type="Proteomes" id="UP000276133"/>
    </source>
</evidence>
<evidence type="ECO:0000313" key="1">
    <source>
        <dbReference type="EMBL" id="RNA18393.1"/>
    </source>
</evidence>
<dbReference type="AlphaFoldDB" id="A0A3M7R464"/>